<protein>
    <submittedName>
        <fullName evidence="6">Transcriptional regulator, TraR/DksA family</fullName>
    </submittedName>
</protein>
<dbReference type="PANTHER" id="PTHR33823:SF4">
    <property type="entry name" value="GENERAL STRESS PROTEIN 16O"/>
    <property type="match status" value="1"/>
</dbReference>
<feature type="zinc finger region" description="dksA C4-type" evidence="4">
    <location>
        <begin position="98"/>
        <end position="122"/>
    </location>
</feature>
<gene>
    <name evidence="6" type="ORF">SAMN05518682_0804</name>
</gene>
<dbReference type="Pfam" id="PF01258">
    <property type="entry name" value="zf-dskA_traR"/>
    <property type="match status" value="1"/>
</dbReference>
<evidence type="ECO:0000256" key="2">
    <source>
        <dbReference type="ARBA" id="ARBA00022771"/>
    </source>
</evidence>
<evidence type="ECO:0000313" key="7">
    <source>
        <dbReference type="Proteomes" id="UP000186235"/>
    </source>
</evidence>
<dbReference type="EMBL" id="FTMI01000001">
    <property type="protein sequence ID" value="SIP96893.1"/>
    <property type="molecule type" value="Genomic_DNA"/>
</dbReference>
<dbReference type="InterPro" id="IPR000962">
    <property type="entry name" value="Znf_DskA_TraR"/>
</dbReference>
<evidence type="ECO:0000256" key="1">
    <source>
        <dbReference type="ARBA" id="ARBA00022723"/>
    </source>
</evidence>
<dbReference type="PROSITE" id="PS51128">
    <property type="entry name" value="ZF_DKSA_2"/>
    <property type="match status" value="1"/>
</dbReference>
<dbReference type="GO" id="GO:0008270">
    <property type="term" value="F:zinc ion binding"/>
    <property type="evidence" value="ECO:0007669"/>
    <property type="project" value="UniProtKB-KW"/>
</dbReference>
<keyword evidence="7" id="KW-1185">Reference proteome</keyword>
<proteinExistence type="predicted"/>
<evidence type="ECO:0000313" key="6">
    <source>
        <dbReference type="EMBL" id="SIP96893.1"/>
    </source>
</evidence>
<evidence type="ECO:0000256" key="3">
    <source>
        <dbReference type="ARBA" id="ARBA00022833"/>
    </source>
</evidence>
<organism evidence="6 7">
    <name type="scientific">Cellulosimicrobium aquatile</name>
    <dbReference type="NCBI Taxonomy" id="1612203"/>
    <lineage>
        <taxon>Bacteria</taxon>
        <taxon>Bacillati</taxon>
        <taxon>Actinomycetota</taxon>
        <taxon>Actinomycetes</taxon>
        <taxon>Micrococcales</taxon>
        <taxon>Promicromonosporaceae</taxon>
        <taxon>Cellulosimicrobium</taxon>
    </lineage>
</organism>
<keyword evidence="1" id="KW-0479">Metal-binding</keyword>
<dbReference type="SUPFAM" id="SSF109635">
    <property type="entry name" value="DnaK suppressor protein DksA, alpha-hairpin domain"/>
    <property type="match status" value="1"/>
</dbReference>
<dbReference type="SUPFAM" id="SSF57716">
    <property type="entry name" value="Glucocorticoid receptor-like (DNA-binding domain)"/>
    <property type="match status" value="1"/>
</dbReference>
<dbReference type="Proteomes" id="UP000186235">
    <property type="component" value="Unassembled WGS sequence"/>
</dbReference>
<name>A0A1N6NXX6_9MICO</name>
<dbReference type="PANTHER" id="PTHR33823">
    <property type="entry name" value="RNA POLYMERASE-BINDING TRANSCRIPTION FACTOR DKSA-RELATED"/>
    <property type="match status" value="1"/>
</dbReference>
<evidence type="ECO:0000259" key="5">
    <source>
        <dbReference type="Pfam" id="PF01258"/>
    </source>
</evidence>
<dbReference type="AlphaFoldDB" id="A0A1N6NXX6"/>
<keyword evidence="2" id="KW-0863">Zinc-finger</keyword>
<evidence type="ECO:0000256" key="4">
    <source>
        <dbReference type="PROSITE-ProRule" id="PRU00510"/>
    </source>
</evidence>
<dbReference type="InterPro" id="IPR037187">
    <property type="entry name" value="DnaK_N"/>
</dbReference>
<feature type="domain" description="Zinc finger DksA/TraR C4-type" evidence="5">
    <location>
        <begin position="93"/>
        <end position="124"/>
    </location>
</feature>
<accession>A0A1N6NXX6</accession>
<dbReference type="RefSeq" id="WP_076403941.1">
    <property type="nucleotide sequence ID" value="NZ_FTMI01000001.1"/>
</dbReference>
<dbReference type="Gene3D" id="1.20.120.910">
    <property type="entry name" value="DksA, coiled-coil domain"/>
    <property type="match status" value="1"/>
</dbReference>
<sequence length="127" mass="13351">MTTPFESSDHPLDPRPARERLLAVRAEASERLRALRADVAGIVEASRDSNADDEHDPDGATIAFERAQVDALARDAAARVEEVDAALARLDAGTYGVCAGCGQQIAAGRLEARPTARTCVACAAAVH</sequence>
<reference evidence="7" key="1">
    <citation type="submission" date="2017-01" db="EMBL/GenBank/DDBJ databases">
        <authorList>
            <person name="Varghese N."/>
            <person name="Submissions S."/>
        </authorList>
    </citation>
    <scope>NUCLEOTIDE SEQUENCE [LARGE SCALE GENOMIC DNA]</scope>
    <source>
        <strain evidence="7">3bp</strain>
    </source>
</reference>
<keyword evidence="3" id="KW-0862">Zinc</keyword>